<dbReference type="InterPro" id="IPR001507">
    <property type="entry name" value="ZP_dom"/>
</dbReference>
<sequence>MSVSVPTKKLNKNGRKISETGHSAGKIRRNGEYSTGSKRRQSETSFESKRTRVEEKTDYEASKPKTADEYAEGESPSDKENLLQILNSNLYYKPSRYMAKAYPNYELNLIGSQKKRDMRSNGVGFMLAVIVAVVHGQIQVLFEDEVAAFAKSVNELAENPSIARNVRQPQIFADPIENLPNGVLLNTRIQNDGGQHHHHQDGAHSHTHLTRLDVTCSSGNMRVELEFDGPYNGIVYSKGHATNRRCRFINKDSARGSFNFVVPIDSCGPVGDERRGTDETILVFQNDESVIEVWDVARRIQCPKVERKIVKTITFNPFTVGRILVEEGPTPNETVVECWMDILVGENPCRGKTAKDKVKIGDDMSAVIYVKDGGSNYDILVKDCFAHDQEQLTGRDTTSVQLSDSSGCPKKEKLLGQFRKYPQTCSGADLVAYAPMSAFKFADRPSVYLTCVVELCPGQCDQCGVPTNRSTVSVCPTELHGVDPKCPPFVCTPQLVGRDSRCPKPTPPPPTAFVCTPRLRGRDPRCPTPPPPTPPPTTTFVALHGSLDVTLGVPRHRTTPRPYPRTTPVFLHSSTPWARPSMPYTTTTYSSSPSNPSICLHASARWT</sequence>
<name>A0A8S1C114_9INSE</name>
<dbReference type="SMART" id="SM00241">
    <property type="entry name" value="ZP"/>
    <property type="match status" value="1"/>
</dbReference>
<protein>
    <recommendedName>
        <fullName evidence="3">ZP domain-containing protein</fullName>
    </recommendedName>
</protein>
<feature type="domain" description="ZP" evidence="3">
    <location>
        <begin position="215"/>
        <end position="470"/>
    </location>
</feature>
<evidence type="ECO:0000313" key="4">
    <source>
        <dbReference type="EMBL" id="CAB3359784.1"/>
    </source>
</evidence>
<organism evidence="4 5">
    <name type="scientific">Cloeon dipterum</name>
    <dbReference type="NCBI Taxonomy" id="197152"/>
    <lineage>
        <taxon>Eukaryota</taxon>
        <taxon>Metazoa</taxon>
        <taxon>Ecdysozoa</taxon>
        <taxon>Arthropoda</taxon>
        <taxon>Hexapoda</taxon>
        <taxon>Insecta</taxon>
        <taxon>Pterygota</taxon>
        <taxon>Palaeoptera</taxon>
        <taxon>Ephemeroptera</taxon>
        <taxon>Pisciforma</taxon>
        <taxon>Baetidae</taxon>
        <taxon>Cloeon</taxon>
    </lineage>
</organism>
<evidence type="ECO:0000256" key="1">
    <source>
        <dbReference type="ARBA" id="ARBA00023157"/>
    </source>
</evidence>
<dbReference type="InterPro" id="IPR055355">
    <property type="entry name" value="ZP-C"/>
</dbReference>
<dbReference type="EMBL" id="CADEPI010000002">
    <property type="protein sequence ID" value="CAB3359784.1"/>
    <property type="molecule type" value="Genomic_DNA"/>
</dbReference>
<accession>A0A8S1C114</accession>
<proteinExistence type="predicted"/>
<dbReference type="InterPro" id="IPR042235">
    <property type="entry name" value="ZP-C_dom"/>
</dbReference>
<feature type="compositionally biased region" description="Basic and acidic residues" evidence="2">
    <location>
        <begin position="40"/>
        <end position="68"/>
    </location>
</feature>
<dbReference type="OrthoDB" id="6432511at2759"/>
<keyword evidence="1" id="KW-1015">Disulfide bond</keyword>
<dbReference type="PANTHER" id="PTHR46560">
    <property type="entry name" value="CYPHER, ISOFORM B"/>
    <property type="match status" value="1"/>
</dbReference>
<dbReference type="Pfam" id="PF00100">
    <property type="entry name" value="Zona_pellucida"/>
    <property type="match status" value="1"/>
</dbReference>
<evidence type="ECO:0000256" key="2">
    <source>
        <dbReference type="SAM" id="MobiDB-lite"/>
    </source>
</evidence>
<dbReference type="Proteomes" id="UP000494165">
    <property type="component" value="Unassembled WGS sequence"/>
</dbReference>
<feature type="region of interest" description="Disordered" evidence="2">
    <location>
        <begin position="1"/>
        <end position="78"/>
    </location>
</feature>
<reference evidence="4 5" key="1">
    <citation type="submission" date="2020-04" db="EMBL/GenBank/DDBJ databases">
        <authorList>
            <person name="Alioto T."/>
            <person name="Alioto T."/>
            <person name="Gomez Garrido J."/>
        </authorList>
    </citation>
    <scope>NUCLEOTIDE SEQUENCE [LARGE SCALE GENOMIC DNA]</scope>
</reference>
<comment type="caution">
    <text evidence="4">The sequence shown here is derived from an EMBL/GenBank/DDBJ whole genome shotgun (WGS) entry which is preliminary data.</text>
</comment>
<gene>
    <name evidence="4" type="ORF">CLODIP_2_CD08004</name>
</gene>
<dbReference type="Gene3D" id="2.60.40.4100">
    <property type="entry name" value="Zona pellucida, ZP-C domain"/>
    <property type="match status" value="1"/>
</dbReference>
<evidence type="ECO:0000259" key="3">
    <source>
        <dbReference type="PROSITE" id="PS51034"/>
    </source>
</evidence>
<evidence type="ECO:0000313" key="5">
    <source>
        <dbReference type="Proteomes" id="UP000494165"/>
    </source>
</evidence>
<dbReference type="PROSITE" id="PS51034">
    <property type="entry name" value="ZP_2"/>
    <property type="match status" value="1"/>
</dbReference>
<keyword evidence="5" id="KW-1185">Reference proteome</keyword>
<dbReference type="AlphaFoldDB" id="A0A8S1C114"/>
<dbReference type="PANTHER" id="PTHR46560:SF4">
    <property type="entry name" value="DUSKY"/>
    <property type="match status" value="1"/>
</dbReference>